<protein>
    <recommendedName>
        <fullName evidence="3">RRM domain-containing protein</fullName>
    </recommendedName>
</protein>
<evidence type="ECO:0000256" key="2">
    <source>
        <dbReference type="SAM" id="MobiDB-lite"/>
    </source>
</evidence>
<dbReference type="SUPFAM" id="SSF54928">
    <property type="entry name" value="RNA-binding domain, RBD"/>
    <property type="match status" value="1"/>
</dbReference>
<feature type="compositionally biased region" description="Low complexity" evidence="2">
    <location>
        <begin position="332"/>
        <end position="357"/>
    </location>
</feature>
<sequence length="481" mass="53354">MAILGLLPNPSWPQQALPPRLDRQYTPITAENAQGLFPPDACIFVGNLKITVEDKDLVRDIQQRFSTFGPCHVKVKRDKRKIPTAFVQFEKVEDAAAALAENELIKLHDRWLRIEKIKGKRTARIGHRYGHPVTQYDYDIALTGRGHFESCFLEEVPFLDLGFFTTAFIVTFAYIDDFRDTIKAFERHPIYYLQPLDIEGSPTFSWVLPQPSGYSPCVPRSRSKEACDAMRDQGSSRVPLPAEFQPKTGNGKTVADYTREINKLPHFGLSEDLVLDVVGELEAAQRQKCLSEEWSGSSSNGTEFTPAPTTDNNSTTTTHNDSSAACTDGDESTSNSRSHSKASSNTASASSTADSDFDSLLESTSTSTTTFTSYLEVVPESVGEFSRGRRSGSRSVSVSTGSPTRLRLRSCSSSADLPPRKDDLELFFGIGDNDNDNHYDKTEEPSMDSDTVESKAPSTPTYRIPRLVCNNPFLALREETI</sequence>
<evidence type="ECO:0000313" key="5">
    <source>
        <dbReference type="Proteomes" id="UP000630445"/>
    </source>
</evidence>
<organism evidence="4 5">
    <name type="scientific">Aspergillus hiratsukae</name>
    <dbReference type="NCBI Taxonomy" id="1194566"/>
    <lineage>
        <taxon>Eukaryota</taxon>
        <taxon>Fungi</taxon>
        <taxon>Dikarya</taxon>
        <taxon>Ascomycota</taxon>
        <taxon>Pezizomycotina</taxon>
        <taxon>Eurotiomycetes</taxon>
        <taxon>Eurotiomycetidae</taxon>
        <taxon>Eurotiales</taxon>
        <taxon>Aspergillaceae</taxon>
        <taxon>Aspergillus</taxon>
        <taxon>Aspergillus subgen. Fumigati</taxon>
    </lineage>
</organism>
<dbReference type="InterPro" id="IPR012677">
    <property type="entry name" value="Nucleotide-bd_a/b_plait_sf"/>
</dbReference>
<dbReference type="Proteomes" id="UP000630445">
    <property type="component" value="Unassembled WGS sequence"/>
</dbReference>
<evidence type="ECO:0000256" key="1">
    <source>
        <dbReference type="PROSITE-ProRule" id="PRU00176"/>
    </source>
</evidence>
<dbReference type="Pfam" id="PF00076">
    <property type="entry name" value="RRM_1"/>
    <property type="match status" value="1"/>
</dbReference>
<dbReference type="EMBL" id="JACBAD010001704">
    <property type="protein sequence ID" value="KAF7136860.1"/>
    <property type="molecule type" value="Genomic_DNA"/>
</dbReference>
<dbReference type="Gene3D" id="3.30.70.330">
    <property type="match status" value="1"/>
</dbReference>
<comment type="caution">
    <text evidence="4">The sequence shown here is derived from an EMBL/GenBank/DDBJ whole genome shotgun (WGS) entry which is preliminary data.</text>
</comment>
<dbReference type="InterPro" id="IPR035979">
    <property type="entry name" value="RBD_domain_sf"/>
</dbReference>
<evidence type="ECO:0000313" key="4">
    <source>
        <dbReference type="EMBL" id="KAF7136860.1"/>
    </source>
</evidence>
<dbReference type="InterPro" id="IPR000504">
    <property type="entry name" value="RRM_dom"/>
</dbReference>
<feature type="compositionally biased region" description="Basic and acidic residues" evidence="2">
    <location>
        <begin position="435"/>
        <end position="444"/>
    </location>
</feature>
<accession>A0A8H6PGV4</accession>
<gene>
    <name evidence="4" type="ORF">CNMCM5793_006430</name>
</gene>
<dbReference type="OrthoDB" id="410044at2759"/>
<feature type="compositionally biased region" description="Low complexity" evidence="2">
    <location>
        <begin position="305"/>
        <end position="325"/>
    </location>
</feature>
<feature type="compositionally biased region" description="Low complexity" evidence="2">
    <location>
        <begin position="393"/>
        <end position="402"/>
    </location>
</feature>
<keyword evidence="1" id="KW-0694">RNA-binding</keyword>
<name>A0A8H6PGV4_9EURO</name>
<feature type="region of interest" description="Disordered" evidence="2">
    <location>
        <begin position="290"/>
        <end position="357"/>
    </location>
</feature>
<keyword evidence="5" id="KW-1185">Reference proteome</keyword>
<feature type="compositionally biased region" description="Polar residues" evidence="2">
    <location>
        <begin position="294"/>
        <end position="303"/>
    </location>
</feature>
<feature type="region of interest" description="Disordered" evidence="2">
    <location>
        <begin position="382"/>
        <end position="404"/>
    </location>
</feature>
<evidence type="ECO:0000259" key="3">
    <source>
        <dbReference type="PROSITE" id="PS50102"/>
    </source>
</evidence>
<dbReference type="GO" id="GO:0003723">
    <property type="term" value="F:RNA binding"/>
    <property type="evidence" value="ECO:0007669"/>
    <property type="project" value="UniProtKB-UniRule"/>
</dbReference>
<dbReference type="PROSITE" id="PS50102">
    <property type="entry name" value="RRM"/>
    <property type="match status" value="1"/>
</dbReference>
<feature type="region of interest" description="Disordered" evidence="2">
    <location>
        <begin position="435"/>
        <end position="459"/>
    </location>
</feature>
<dbReference type="AlphaFoldDB" id="A0A8H6PGV4"/>
<feature type="domain" description="RRM" evidence="3">
    <location>
        <begin position="41"/>
        <end position="119"/>
    </location>
</feature>
<dbReference type="SMART" id="SM00360">
    <property type="entry name" value="RRM"/>
    <property type="match status" value="1"/>
</dbReference>
<proteinExistence type="predicted"/>
<reference evidence="4" key="1">
    <citation type="submission" date="2020-06" db="EMBL/GenBank/DDBJ databases">
        <title>Draft genome sequences of strains closely related to Aspergillus parafelis and Aspergillus hiratsukae.</title>
        <authorList>
            <person name="Dos Santos R.A.C."/>
            <person name="Rivero-Menendez O."/>
            <person name="Steenwyk J.L."/>
            <person name="Mead M.E."/>
            <person name="Goldman G.H."/>
            <person name="Alastruey-Izquierdo A."/>
            <person name="Rokas A."/>
        </authorList>
    </citation>
    <scope>NUCLEOTIDE SEQUENCE</scope>
    <source>
        <strain evidence="4">CNM-CM5793</strain>
    </source>
</reference>